<evidence type="ECO:0000313" key="2">
    <source>
        <dbReference type="Proteomes" id="UP001499986"/>
    </source>
</evidence>
<dbReference type="EMBL" id="BAAASE010000005">
    <property type="protein sequence ID" value="GAA2402572.1"/>
    <property type="molecule type" value="Genomic_DNA"/>
</dbReference>
<evidence type="ECO:0000313" key="1">
    <source>
        <dbReference type="EMBL" id="GAA2402572.1"/>
    </source>
</evidence>
<comment type="caution">
    <text evidence="1">The sequence shown here is derived from an EMBL/GenBank/DDBJ whole genome shotgun (WGS) entry which is preliminary data.</text>
</comment>
<accession>A0ABP5VGJ0</accession>
<dbReference type="Proteomes" id="UP001499986">
    <property type="component" value="Unassembled WGS sequence"/>
</dbReference>
<dbReference type="RefSeq" id="WP_086851201.1">
    <property type="nucleotide sequence ID" value="NZ_BAAASE010000005.1"/>
</dbReference>
<protein>
    <recommendedName>
        <fullName evidence="3">Gluconate 2-dehydrogenase subunit 3 family protein</fullName>
    </recommendedName>
</protein>
<dbReference type="InterPro" id="IPR024651">
    <property type="entry name" value="FAD-SLDH_ssu"/>
</dbReference>
<sequence>MTHAADFRALSELLTGEYPLDPATADAHRERLARHFPADLDRLIDAHRAAAGQPDPGAAFFAAVNADPALARLSRETLAIWYTAQFTRPDNTQDAPDTPARYRAGLVWKIISAHPLSAAPVPGGYGYWTQHPGRES</sequence>
<keyword evidence="2" id="KW-1185">Reference proteome</keyword>
<organism evidence="1 2">
    <name type="scientific">Streptomyces coeruleofuscus</name>
    <dbReference type="NCBI Taxonomy" id="66879"/>
    <lineage>
        <taxon>Bacteria</taxon>
        <taxon>Bacillati</taxon>
        <taxon>Actinomycetota</taxon>
        <taxon>Actinomycetes</taxon>
        <taxon>Kitasatosporales</taxon>
        <taxon>Streptomycetaceae</taxon>
        <taxon>Streptomyces</taxon>
    </lineage>
</organism>
<reference evidence="2" key="1">
    <citation type="journal article" date="2019" name="Int. J. Syst. Evol. Microbiol.">
        <title>The Global Catalogue of Microorganisms (GCM) 10K type strain sequencing project: providing services to taxonomists for standard genome sequencing and annotation.</title>
        <authorList>
            <consortium name="The Broad Institute Genomics Platform"/>
            <consortium name="The Broad Institute Genome Sequencing Center for Infectious Disease"/>
            <person name="Wu L."/>
            <person name="Ma J."/>
        </authorList>
    </citation>
    <scope>NUCLEOTIDE SEQUENCE [LARGE SCALE GENOMIC DNA]</scope>
    <source>
        <strain evidence="2">JCM 4358</strain>
    </source>
</reference>
<name>A0ABP5VGJ0_9ACTN</name>
<proteinExistence type="predicted"/>
<dbReference type="Pfam" id="PF12318">
    <property type="entry name" value="FAD-SLDH"/>
    <property type="match status" value="1"/>
</dbReference>
<gene>
    <name evidence="1" type="ORF">GCM10010255_40450</name>
</gene>
<evidence type="ECO:0008006" key="3">
    <source>
        <dbReference type="Google" id="ProtNLM"/>
    </source>
</evidence>